<proteinExistence type="predicted"/>
<accession>A0A547PSC1</accession>
<dbReference type="RefSeq" id="WP_142835346.1">
    <property type="nucleotide sequence ID" value="NZ_VFSV01000026.1"/>
</dbReference>
<dbReference type="OrthoDB" id="7874956at2"/>
<dbReference type="Proteomes" id="UP000318590">
    <property type="component" value="Unassembled WGS sequence"/>
</dbReference>
<gene>
    <name evidence="1" type="ORF">FEV53_13475</name>
</gene>
<reference evidence="1 2" key="1">
    <citation type="submission" date="2019-06" db="EMBL/GenBank/DDBJ databases">
        <title>Paenimaribius caenipelagi gen. nov., sp. nov., isolated from a tidal flat.</title>
        <authorList>
            <person name="Yoon J.-H."/>
        </authorList>
    </citation>
    <scope>NUCLEOTIDE SEQUENCE [LARGE SCALE GENOMIC DNA]</scope>
    <source>
        <strain evidence="1 2">JBTF-M29</strain>
    </source>
</reference>
<comment type="caution">
    <text evidence="1">The sequence shown here is derived from an EMBL/GenBank/DDBJ whole genome shotgun (WGS) entry which is preliminary data.</text>
</comment>
<evidence type="ECO:0000313" key="1">
    <source>
        <dbReference type="EMBL" id="TRD16944.1"/>
    </source>
</evidence>
<dbReference type="EMBL" id="VFSV01000026">
    <property type="protein sequence ID" value="TRD16944.1"/>
    <property type="molecule type" value="Genomic_DNA"/>
</dbReference>
<organism evidence="1 2">
    <name type="scientific">Palleronia caenipelagi</name>
    <dbReference type="NCBI Taxonomy" id="2489174"/>
    <lineage>
        <taxon>Bacteria</taxon>
        <taxon>Pseudomonadati</taxon>
        <taxon>Pseudomonadota</taxon>
        <taxon>Alphaproteobacteria</taxon>
        <taxon>Rhodobacterales</taxon>
        <taxon>Roseobacteraceae</taxon>
        <taxon>Palleronia</taxon>
    </lineage>
</organism>
<dbReference type="AlphaFoldDB" id="A0A547PSC1"/>
<evidence type="ECO:0000313" key="2">
    <source>
        <dbReference type="Proteomes" id="UP000318590"/>
    </source>
</evidence>
<name>A0A547PSC1_9RHOB</name>
<keyword evidence="2" id="KW-1185">Reference proteome</keyword>
<sequence length="121" mass="13917">MRDLPDPTAPADAEWVPYGQHPDDTPDWLCPIACRNLWIKILADFWDASFNPKGFRVSQGQHVEREAVLRWFGTDDFGEVCMLAGFDPVAILQSWRRHQKVYEQTGVRPAFASSHRKRAYG</sequence>
<protein>
    <submittedName>
        <fullName evidence="1">Uncharacterized protein</fullName>
    </submittedName>
</protein>